<keyword evidence="2" id="KW-0808">Transferase</keyword>
<organism evidence="2">
    <name type="scientific">Xanthomonas sp. 10-10</name>
    <dbReference type="NCBI Taxonomy" id="3115848"/>
    <lineage>
        <taxon>Bacteria</taxon>
        <taxon>Pseudomonadati</taxon>
        <taxon>Pseudomonadota</taxon>
        <taxon>Gammaproteobacteria</taxon>
        <taxon>Lysobacterales</taxon>
        <taxon>Lysobacteraceae</taxon>
        <taxon>Xanthomonas</taxon>
    </lineage>
</organism>
<evidence type="ECO:0000313" key="2">
    <source>
        <dbReference type="EMBL" id="XBS38038.1"/>
    </source>
</evidence>
<feature type="domain" description="Methyltransferase type 12" evidence="1">
    <location>
        <begin position="75"/>
        <end position="186"/>
    </location>
</feature>
<accession>A0AAU7P8I4</accession>
<dbReference type="Pfam" id="PF08242">
    <property type="entry name" value="Methyltransf_12"/>
    <property type="match status" value="1"/>
</dbReference>
<dbReference type="GO" id="GO:0032259">
    <property type="term" value="P:methylation"/>
    <property type="evidence" value="ECO:0007669"/>
    <property type="project" value="UniProtKB-KW"/>
</dbReference>
<dbReference type="SUPFAM" id="SSF53335">
    <property type="entry name" value="S-adenosyl-L-methionine-dependent methyltransferases"/>
    <property type="match status" value="1"/>
</dbReference>
<protein>
    <submittedName>
        <fullName evidence="2">Class I SAM-dependent methyltransferase</fullName>
        <ecNumber evidence="2">2.1.-.-</ecNumber>
    </submittedName>
</protein>
<proteinExistence type="predicted"/>
<dbReference type="Gene3D" id="3.40.50.150">
    <property type="entry name" value="Vaccinia Virus protein VP39"/>
    <property type="match status" value="1"/>
</dbReference>
<keyword evidence="2" id="KW-0489">Methyltransferase</keyword>
<reference evidence="2" key="1">
    <citation type="submission" date="2024-02" db="EMBL/GenBank/DDBJ databases">
        <title>Complete genome sequence of Xanthomonas sp. 10-10.</title>
        <authorList>
            <person name="Biessy A."/>
            <person name="Ciotola M."/>
            <person name="Cadieux M."/>
            <person name="Soufiane B."/>
            <person name="Laforest M."/>
            <person name="Filion M."/>
        </authorList>
    </citation>
    <scope>NUCLEOTIDE SEQUENCE</scope>
    <source>
        <strain evidence="2">10-10</strain>
    </source>
</reference>
<dbReference type="CDD" id="cd02440">
    <property type="entry name" value="AdoMet_MTases"/>
    <property type="match status" value="1"/>
</dbReference>
<dbReference type="RefSeq" id="WP_349656523.1">
    <property type="nucleotide sequence ID" value="NZ_CP144460.1"/>
</dbReference>
<name>A0AAU7P8I4_9XANT</name>
<dbReference type="InterPro" id="IPR013217">
    <property type="entry name" value="Methyltransf_12"/>
</dbReference>
<dbReference type="AlphaFoldDB" id="A0AAU7P8I4"/>
<sequence length="246" mass="27586">MSPPRMPWHRLLSRTGLRLLYRAARNREGRGYARLQLTAQAPLFQDYGTTSLDRYPALFSYVQGALAGTSAPRLLSFGCSTGEEVISLRHYFPDAEITGLDIHPGHIALCRQWLGTHPDAGLRFAVAGNTAGEGEAGYDAIFCLAVLRRGDLARHRGARCDHLIRFRDVEAQLQDFARCLRPGGLLVLRHANFRLRDTQAARWFEPVLSMPTPARADTPLFGPDNRRLPVQSDDQAVFRRRAVPRD</sequence>
<dbReference type="EC" id="2.1.-.-" evidence="2"/>
<evidence type="ECO:0000259" key="1">
    <source>
        <dbReference type="Pfam" id="PF08242"/>
    </source>
</evidence>
<dbReference type="GO" id="GO:0008168">
    <property type="term" value="F:methyltransferase activity"/>
    <property type="evidence" value="ECO:0007669"/>
    <property type="project" value="UniProtKB-KW"/>
</dbReference>
<dbReference type="InterPro" id="IPR029063">
    <property type="entry name" value="SAM-dependent_MTases_sf"/>
</dbReference>
<dbReference type="EMBL" id="CP144460">
    <property type="protein sequence ID" value="XBS38038.1"/>
    <property type="molecule type" value="Genomic_DNA"/>
</dbReference>
<gene>
    <name evidence="2" type="ORF">VZ068_00395</name>
</gene>